<sequence>MKAKFLTATAATALLAGAITTATGAVAQNIVTMNTVQIFGSIDPAKISDYTDYMAAVNLYDGLITVAPDGSLIPRLAESWTVSDDATEVVFTLRADATFADGSPVEAKDVVYTFERLLRLNQGPSNLFAGIVAPGAVEAIDDKTVKFTLSQTFSPFMATMPALMIVNADLVEANAGDDDAQSYLAQNVAGAGAYDLVTWDRGARMVIRRNTDYYGGFPENAIDEVRWVVTNDEATVRAMAASGELTMTSQYQSTETYDALAAMGRFRVESFATPTAFYMKLNNQTAPTDDVHIRRAIAYATDFDTIREVLFPGEPMNTVLPGSFSAFLNTDVVAPTYDLEKAAAEIALSAYAGQQIPITLSYVAGTQFEEDISLLMQANLESLGFVVTQQPEPWNRVTELAATVEGTPNLNQIFYGPTYPSPDSMFFPQYHSNGAGTWISMDWAASPEVDALIDAARATGDTEAQAALYRDVQQILADQQVTIPLLSQLQMHAIDQCLQGMEMVPMMSFEFDFRKFHWDC</sequence>
<keyword evidence="3" id="KW-0813">Transport</keyword>
<dbReference type="OrthoDB" id="9803988at2"/>
<dbReference type="EMBL" id="CP002018">
    <property type="protein sequence ID" value="AEM40159.1"/>
    <property type="molecule type" value="Genomic_DNA"/>
</dbReference>
<dbReference type="GO" id="GO:1904680">
    <property type="term" value="F:peptide transmembrane transporter activity"/>
    <property type="evidence" value="ECO:0007669"/>
    <property type="project" value="TreeGrafter"/>
</dbReference>
<keyword evidence="4 5" id="KW-0732">Signal</keyword>
<dbReference type="AlphaFoldDB" id="F9Y9H7"/>
<evidence type="ECO:0000256" key="3">
    <source>
        <dbReference type="ARBA" id="ARBA00022448"/>
    </source>
</evidence>
<comment type="similarity">
    <text evidence="2">Belongs to the bacterial solute-binding protein 5 family.</text>
</comment>
<dbReference type="SUPFAM" id="SSF53850">
    <property type="entry name" value="Periplasmic binding protein-like II"/>
    <property type="match status" value="1"/>
</dbReference>
<dbReference type="GO" id="GO:0015833">
    <property type="term" value="P:peptide transport"/>
    <property type="evidence" value="ECO:0007669"/>
    <property type="project" value="TreeGrafter"/>
</dbReference>
<dbReference type="InterPro" id="IPR000914">
    <property type="entry name" value="SBP_5_dom"/>
</dbReference>
<dbReference type="KEGG" id="kvl:KVU_0320"/>
<dbReference type="HOGENOM" id="CLU_017028_7_2_5"/>
<feature type="domain" description="Solute-binding protein family 5" evidence="6">
    <location>
        <begin position="72"/>
        <end position="436"/>
    </location>
</feature>
<dbReference type="GO" id="GO:0030288">
    <property type="term" value="C:outer membrane-bounded periplasmic space"/>
    <property type="evidence" value="ECO:0007669"/>
    <property type="project" value="UniProtKB-ARBA"/>
</dbReference>
<evidence type="ECO:0000256" key="2">
    <source>
        <dbReference type="ARBA" id="ARBA00005695"/>
    </source>
</evidence>
<feature type="signal peptide" evidence="5">
    <location>
        <begin position="1"/>
        <end position="27"/>
    </location>
</feature>
<dbReference type="InterPro" id="IPR039424">
    <property type="entry name" value="SBP_5"/>
</dbReference>
<dbReference type="PIRSF" id="PIRSF002741">
    <property type="entry name" value="MppA"/>
    <property type="match status" value="1"/>
</dbReference>
<dbReference type="Gene3D" id="3.90.76.10">
    <property type="entry name" value="Dipeptide-binding Protein, Domain 1"/>
    <property type="match status" value="1"/>
</dbReference>
<dbReference type="eggNOG" id="COG0747">
    <property type="taxonomic scope" value="Bacteria"/>
</dbReference>
<dbReference type="CDD" id="cd08512">
    <property type="entry name" value="PBP2_NikA_DppA_OppA_like_7"/>
    <property type="match status" value="1"/>
</dbReference>
<evidence type="ECO:0000256" key="4">
    <source>
        <dbReference type="ARBA" id="ARBA00022729"/>
    </source>
</evidence>
<organism evidence="7 8">
    <name type="scientific">Ketogulonicigenium vulgare (strain WSH-001)</name>
    <dbReference type="NCBI Taxonomy" id="759362"/>
    <lineage>
        <taxon>Bacteria</taxon>
        <taxon>Pseudomonadati</taxon>
        <taxon>Pseudomonadota</taxon>
        <taxon>Alphaproteobacteria</taxon>
        <taxon>Rhodobacterales</taxon>
        <taxon>Roseobacteraceae</taxon>
        <taxon>Ketogulonicigenium</taxon>
    </lineage>
</organism>
<comment type="subcellular location">
    <subcellularLocation>
        <location evidence="1">Periplasm</location>
    </subcellularLocation>
</comment>
<evidence type="ECO:0000259" key="6">
    <source>
        <dbReference type="Pfam" id="PF00496"/>
    </source>
</evidence>
<dbReference type="RefSeq" id="WP_013383585.1">
    <property type="nucleotide sequence ID" value="NC_017384.1"/>
</dbReference>
<dbReference type="Proteomes" id="UP000000692">
    <property type="component" value="Chromosome"/>
</dbReference>
<dbReference type="PATRIC" id="fig|759362.5.peg.333"/>
<dbReference type="PANTHER" id="PTHR30290">
    <property type="entry name" value="PERIPLASMIC BINDING COMPONENT OF ABC TRANSPORTER"/>
    <property type="match status" value="1"/>
</dbReference>
<proteinExistence type="inferred from homology"/>
<reference evidence="7 8" key="1">
    <citation type="journal article" date="2011" name="J. Bacteriol.">
        <title>Complete genome sequence of the industrial strain Ketogulonicigenium vulgare WSH-001.</title>
        <authorList>
            <person name="Liu L."/>
            <person name="Li Y."/>
            <person name="Zhang J."/>
            <person name="Zhou Z."/>
            <person name="Liu J."/>
            <person name="Li X."/>
            <person name="Zhou J."/>
            <person name="Du G."/>
            <person name="Wang L."/>
            <person name="Chen J."/>
        </authorList>
    </citation>
    <scope>NUCLEOTIDE SEQUENCE [LARGE SCALE GENOMIC DNA]</scope>
    <source>
        <strain evidence="7 8">WSH-001</strain>
    </source>
</reference>
<name>F9Y9H7_KETVW</name>
<feature type="chain" id="PRO_5003391448" evidence="5">
    <location>
        <begin position="28"/>
        <end position="520"/>
    </location>
</feature>
<protein>
    <submittedName>
        <fullName evidence="7">Oligopeptide ABC transporter, periplasmic oligopeptide-binding protein</fullName>
    </submittedName>
</protein>
<evidence type="ECO:0000256" key="1">
    <source>
        <dbReference type="ARBA" id="ARBA00004418"/>
    </source>
</evidence>
<dbReference type="PANTHER" id="PTHR30290:SF10">
    <property type="entry name" value="PERIPLASMIC OLIGOPEPTIDE-BINDING PROTEIN-RELATED"/>
    <property type="match status" value="1"/>
</dbReference>
<dbReference type="InterPro" id="IPR030678">
    <property type="entry name" value="Peptide/Ni-bd"/>
</dbReference>
<dbReference type="Gene3D" id="3.10.105.10">
    <property type="entry name" value="Dipeptide-binding Protein, Domain 3"/>
    <property type="match status" value="1"/>
</dbReference>
<gene>
    <name evidence="7" type="primary">dppAch2</name>
    <name evidence="7" type="ordered locus">KVU_0320</name>
</gene>
<accession>F9Y9H7</accession>
<evidence type="ECO:0000256" key="5">
    <source>
        <dbReference type="SAM" id="SignalP"/>
    </source>
</evidence>
<evidence type="ECO:0000313" key="8">
    <source>
        <dbReference type="Proteomes" id="UP000000692"/>
    </source>
</evidence>
<keyword evidence="8" id="KW-1185">Reference proteome</keyword>
<dbReference type="GO" id="GO:0043190">
    <property type="term" value="C:ATP-binding cassette (ABC) transporter complex"/>
    <property type="evidence" value="ECO:0007669"/>
    <property type="project" value="InterPro"/>
</dbReference>
<dbReference type="Gene3D" id="3.40.190.10">
    <property type="entry name" value="Periplasmic binding protein-like II"/>
    <property type="match status" value="1"/>
</dbReference>
<dbReference type="Pfam" id="PF00496">
    <property type="entry name" value="SBP_bac_5"/>
    <property type="match status" value="1"/>
</dbReference>
<evidence type="ECO:0000313" key="7">
    <source>
        <dbReference type="EMBL" id="AEM40159.1"/>
    </source>
</evidence>